<organism evidence="1 2">
    <name type="scientific">Zarea fungicola</name>
    <dbReference type="NCBI Taxonomy" id="93591"/>
    <lineage>
        <taxon>Eukaryota</taxon>
        <taxon>Fungi</taxon>
        <taxon>Dikarya</taxon>
        <taxon>Ascomycota</taxon>
        <taxon>Pezizomycotina</taxon>
        <taxon>Sordariomycetes</taxon>
        <taxon>Hypocreomycetidae</taxon>
        <taxon>Hypocreales</taxon>
        <taxon>Cordycipitaceae</taxon>
        <taxon>Zarea</taxon>
    </lineage>
</organism>
<name>A0ACC1NI91_9HYPO</name>
<protein>
    <submittedName>
        <fullName evidence="1">Uncharacterized protein</fullName>
    </submittedName>
</protein>
<dbReference type="EMBL" id="JANJQO010000387">
    <property type="protein sequence ID" value="KAJ2978321.1"/>
    <property type="molecule type" value="Genomic_DNA"/>
</dbReference>
<accession>A0ACC1NI91</accession>
<reference evidence="1" key="1">
    <citation type="submission" date="2022-08" db="EMBL/GenBank/DDBJ databases">
        <title>Genome Sequence of Lecanicillium fungicola.</title>
        <authorList>
            <person name="Buettner E."/>
        </authorList>
    </citation>
    <scope>NUCLEOTIDE SEQUENCE</scope>
    <source>
        <strain evidence="1">Babe33</strain>
    </source>
</reference>
<evidence type="ECO:0000313" key="1">
    <source>
        <dbReference type="EMBL" id="KAJ2978321.1"/>
    </source>
</evidence>
<gene>
    <name evidence="1" type="ORF">NQ176_g3880</name>
</gene>
<dbReference type="Proteomes" id="UP001143910">
    <property type="component" value="Unassembled WGS sequence"/>
</dbReference>
<comment type="caution">
    <text evidence="1">The sequence shown here is derived from an EMBL/GenBank/DDBJ whole genome shotgun (WGS) entry which is preliminary data.</text>
</comment>
<evidence type="ECO:0000313" key="2">
    <source>
        <dbReference type="Proteomes" id="UP001143910"/>
    </source>
</evidence>
<proteinExistence type="predicted"/>
<sequence length="721" mass="82548">MGSTIPSLKVDAADAAVPLKLEVPLRCNDKYVIVYDFSIVDYDVAAEEFRNLLVDLEEAGLHTEVRPGYERSILVFVKAPRQLLGNSVYKERVKDWLYSVTQVHPGGDKDSVVTGWFEAEELLSMYHLVQWPKDKGGAGINPGVGKWENVTACFPIHNEAVNRKLLRHMSGRLWLSTGDFDSIRDLFGSKVAFYFAFIQNYLTFLTFPAVTGVIAWMWFPKYSLAYAALTSVWCTVFLEYWKLQEVDLSIRWNVRGIYKTKVNRPEFKYDKIIIDSNGQEIHYFPKWKQITRQLLQVPFIGLAAFALGAIICAVLAVEVLISETYTGPYQFYLEYLPTIILAVAIPYINSSLEGVAGKLTEFENHRTADAHEVSLTQKIFVLSIITNYLPILLTAFVYIPFGDEVIPHLKSAVLAVIPGLESTFATHSFKADADKLRNEVIALTLTGQLSSFFEENILPYLKHKAMEWYRAYRRVYPKHAMLLTMVEDDKEEVDFLRRCRNQASLDTYNVQDDMAELVLQFGYLALFSPVWPLIPLGFLINNWIELRSDFAKICIEHQRPNPVRADGVGPWILSLEILTWIGSISTGAIVHIFSADGINKNWVTLPVTIFISEHILLLLRAVTRWVFDKYGSEQIRRERQERYARRLAYMEKIEANKRQGLNLSVAERERRKSVLVTGNEKFWTRQVEDGASTEAGITLMAMAREWEQIRGIKKTENCLDI</sequence>
<keyword evidence="2" id="KW-1185">Reference proteome</keyword>